<evidence type="ECO:0008006" key="4">
    <source>
        <dbReference type="Google" id="ProtNLM"/>
    </source>
</evidence>
<dbReference type="EMBL" id="DACSUM010000028">
    <property type="protein sequence ID" value="HAT3582974.1"/>
    <property type="molecule type" value="Genomic_DNA"/>
</dbReference>
<accession>A0A9P3T902</accession>
<evidence type="ECO:0000313" key="3">
    <source>
        <dbReference type="Proteomes" id="UP000867740"/>
    </source>
</evidence>
<keyword evidence="1" id="KW-0812">Transmembrane</keyword>
<feature type="transmembrane region" description="Helical" evidence="1">
    <location>
        <begin position="104"/>
        <end position="123"/>
    </location>
</feature>
<evidence type="ECO:0000256" key="1">
    <source>
        <dbReference type="SAM" id="Phobius"/>
    </source>
</evidence>
<feature type="transmembrane region" description="Helical" evidence="1">
    <location>
        <begin position="16"/>
        <end position="38"/>
    </location>
</feature>
<dbReference type="RefSeq" id="WP_047368795.1">
    <property type="nucleotide sequence ID" value="NZ_CABMNU010000003.1"/>
</dbReference>
<organism evidence="2 3">
    <name type="scientific">Kluyvera intermedia</name>
    <name type="common">Enterobacter intermedius</name>
    <dbReference type="NCBI Taxonomy" id="61648"/>
    <lineage>
        <taxon>Bacteria</taxon>
        <taxon>Pseudomonadati</taxon>
        <taxon>Pseudomonadota</taxon>
        <taxon>Gammaproteobacteria</taxon>
        <taxon>Enterobacterales</taxon>
        <taxon>Enterobacteriaceae</taxon>
        <taxon>Kluyvera</taxon>
    </lineage>
</organism>
<gene>
    <name evidence="2" type="ORF">I8531_003301</name>
</gene>
<protein>
    <recommendedName>
        <fullName evidence="4">Transmembrane protein</fullName>
    </recommendedName>
</protein>
<comment type="caution">
    <text evidence="2">The sequence shown here is derived from an EMBL/GenBank/DDBJ whole genome shotgun (WGS) entry which is preliminary data.</text>
</comment>
<dbReference type="AlphaFoldDB" id="A0A9P3T902"/>
<reference evidence="2" key="1">
    <citation type="journal article" date="2018" name="Genome Biol.">
        <title>SKESA: strategic k-mer extension for scrupulous assemblies.</title>
        <authorList>
            <person name="Souvorov A."/>
            <person name="Agarwala R."/>
            <person name="Lipman D.J."/>
        </authorList>
    </citation>
    <scope>NUCLEOTIDE SEQUENCE</scope>
    <source>
        <strain evidence="2">CAVp300</strain>
    </source>
</reference>
<dbReference type="Proteomes" id="UP000867740">
    <property type="component" value="Unassembled WGS sequence"/>
</dbReference>
<evidence type="ECO:0000313" key="2">
    <source>
        <dbReference type="EMBL" id="HAT3582974.1"/>
    </source>
</evidence>
<sequence>MNNISTWRVVCTFRRALWFSFVTAPALFFFVGFVFLSFNNSLAGEFMEEARSLVADAPPGKVWDCVPPRNTSPEDSLPPVPSVKPVCERVLVDADTWQRSTDTFIRHVYLWLAILGAGIWWSWNGMKESLVIVLWLKEKAGKILPTMRGER</sequence>
<keyword evidence="1" id="KW-0472">Membrane</keyword>
<name>A0A9P3T902_KLUIN</name>
<proteinExistence type="predicted"/>
<reference evidence="2" key="2">
    <citation type="submission" date="2020-10" db="EMBL/GenBank/DDBJ databases">
        <authorList>
            <consortium name="NCBI Pathogen Detection Project"/>
        </authorList>
    </citation>
    <scope>NUCLEOTIDE SEQUENCE</scope>
    <source>
        <strain evidence="2">CAVp300</strain>
    </source>
</reference>
<keyword evidence="1" id="KW-1133">Transmembrane helix</keyword>